<organism evidence="2 3">
    <name type="scientific">Cercophora newfieldiana</name>
    <dbReference type="NCBI Taxonomy" id="92897"/>
    <lineage>
        <taxon>Eukaryota</taxon>
        <taxon>Fungi</taxon>
        <taxon>Dikarya</taxon>
        <taxon>Ascomycota</taxon>
        <taxon>Pezizomycotina</taxon>
        <taxon>Sordariomycetes</taxon>
        <taxon>Sordariomycetidae</taxon>
        <taxon>Sordariales</taxon>
        <taxon>Lasiosphaeriaceae</taxon>
        <taxon>Cercophora</taxon>
    </lineage>
</organism>
<gene>
    <name evidence="2" type="ORF">B0T16DRAFT_501495</name>
</gene>
<reference evidence="2" key="1">
    <citation type="submission" date="2023-06" db="EMBL/GenBank/DDBJ databases">
        <title>Genome-scale phylogeny and comparative genomics of the fungal order Sordariales.</title>
        <authorList>
            <consortium name="Lawrence Berkeley National Laboratory"/>
            <person name="Hensen N."/>
            <person name="Bonometti L."/>
            <person name="Westerberg I."/>
            <person name="Brannstrom I.O."/>
            <person name="Guillou S."/>
            <person name="Cros-Aarteil S."/>
            <person name="Calhoun S."/>
            <person name="Haridas S."/>
            <person name="Kuo A."/>
            <person name="Mondo S."/>
            <person name="Pangilinan J."/>
            <person name="Riley R."/>
            <person name="Labutti K."/>
            <person name="Andreopoulos B."/>
            <person name="Lipzen A."/>
            <person name="Chen C."/>
            <person name="Yanf M."/>
            <person name="Daum C."/>
            <person name="Ng V."/>
            <person name="Clum A."/>
            <person name="Steindorff A."/>
            <person name="Ohm R."/>
            <person name="Martin F."/>
            <person name="Silar P."/>
            <person name="Natvig D."/>
            <person name="Lalanne C."/>
            <person name="Gautier V."/>
            <person name="Ament-Velasquez S.L."/>
            <person name="Kruys A."/>
            <person name="Hutchinson M.I."/>
            <person name="Powell A.J."/>
            <person name="Barry K."/>
            <person name="Miller A.N."/>
            <person name="Grigoriev I.V."/>
            <person name="Debuchy R."/>
            <person name="Gladieux P."/>
            <person name="Thoren M.H."/>
            <person name="Johannesson H."/>
        </authorList>
    </citation>
    <scope>NUCLEOTIDE SEQUENCE</scope>
    <source>
        <strain evidence="2">SMH2532-1</strain>
    </source>
</reference>
<dbReference type="AlphaFoldDB" id="A0AA39YQM6"/>
<name>A0AA39YQM6_9PEZI</name>
<evidence type="ECO:0000313" key="3">
    <source>
        <dbReference type="Proteomes" id="UP001174936"/>
    </source>
</evidence>
<evidence type="ECO:0000313" key="2">
    <source>
        <dbReference type="EMBL" id="KAK0656867.1"/>
    </source>
</evidence>
<dbReference type="PANTHER" id="PTHR30383:SF19">
    <property type="entry name" value="FIBRONECTIN TYPE-III DOMAIN-CONTAINING PROTEIN"/>
    <property type="match status" value="1"/>
</dbReference>
<comment type="caution">
    <text evidence="2">The sequence shown here is derived from an EMBL/GenBank/DDBJ whole genome shotgun (WGS) entry which is preliminary data.</text>
</comment>
<dbReference type="InterPro" id="IPR013830">
    <property type="entry name" value="SGNH_hydro"/>
</dbReference>
<proteinExistence type="predicted"/>
<accession>A0AA39YQM6</accession>
<dbReference type="InterPro" id="IPR051532">
    <property type="entry name" value="Ester_Hydrolysis_Enzymes"/>
</dbReference>
<dbReference type="PANTHER" id="PTHR30383">
    <property type="entry name" value="THIOESTERASE 1/PROTEASE 1/LYSOPHOSPHOLIPASE L1"/>
    <property type="match status" value="1"/>
</dbReference>
<keyword evidence="3" id="KW-1185">Reference proteome</keyword>
<dbReference type="InterPro" id="IPR036514">
    <property type="entry name" value="SGNH_hydro_sf"/>
</dbReference>
<dbReference type="GO" id="GO:0004622">
    <property type="term" value="F:phosphatidylcholine lysophospholipase activity"/>
    <property type="evidence" value="ECO:0007669"/>
    <property type="project" value="TreeGrafter"/>
</dbReference>
<evidence type="ECO:0000259" key="1">
    <source>
        <dbReference type="Pfam" id="PF13472"/>
    </source>
</evidence>
<dbReference type="Proteomes" id="UP001174936">
    <property type="component" value="Unassembled WGS sequence"/>
</dbReference>
<dbReference type="Pfam" id="PF13472">
    <property type="entry name" value="Lipase_GDSL_2"/>
    <property type="match status" value="1"/>
</dbReference>
<protein>
    <submittedName>
        <fullName evidence="2">SGNH hydrolase-type esterase domain-containing protein</fullName>
    </submittedName>
</protein>
<dbReference type="PROSITE" id="PS51257">
    <property type="entry name" value="PROKAR_LIPOPROTEIN"/>
    <property type="match status" value="1"/>
</dbReference>
<dbReference type="EMBL" id="JAULSV010000001">
    <property type="protein sequence ID" value="KAK0656867.1"/>
    <property type="molecule type" value="Genomic_DNA"/>
</dbReference>
<sequence length="267" mass="30196">MAARPKLRVLCFGDSLTAGYASMGCIYHPYRLKLEQMLAMAFPDMDIESVDDGRPGDTVKFGFLSRMQKNWNPLPPETNSNCPIADPPRKKGDESYNWTIVLGGTNDLALGVKPEDIFAKLQEVWDIPLRRKSKVLALTVPEVGIENGRERMDARRNKLNDLIKGYKKDGYHVFDLNTAVPFFAMSESDREAFWDDGVHLTPDGYNLIGNMVGMGLVKILEQERAANPPPVKKRRVFRDDDKVFEEEVGDPTSLDQGYVVVRRKDLD</sequence>
<dbReference type="SUPFAM" id="SSF52266">
    <property type="entry name" value="SGNH hydrolase"/>
    <property type="match status" value="1"/>
</dbReference>
<dbReference type="Gene3D" id="3.40.50.1110">
    <property type="entry name" value="SGNH hydrolase"/>
    <property type="match status" value="1"/>
</dbReference>
<keyword evidence="2" id="KW-0378">Hydrolase</keyword>
<dbReference type="CDD" id="cd00229">
    <property type="entry name" value="SGNH_hydrolase"/>
    <property type="match status" value="1"/>
</dbReference>
<feature type="domain" description="SGNH hydrolase-type esterase" evidence="1">
    <location>
        <begin position="11"/>
        <end position="206"/>
    </location>
</feature>